<protein>
    <submittedName>
        <fullName evidence="12">CLUMA_CG021248, isoform A</fullName>
    </submittedName>
</protein>
<dbReference type="EMBL" id="CVRI01000075">
    <property type="protein sequence ID" value="CRL08301.1"/>
    <property type="molecule type" value="Genomic_DNA"/>
</dbReference>
<dbReference type="PROSITE" id="PS50262">
    <property type="entry name" value="G_PROTEIN_RECEP_F1_2"/>
    <property type="match status" value="1"/>
</dbReference>
<dbReference type="AlphaFoldDB" id="A0A1J1J798"/>
<accession>A0A1J1J798</accession>
<keyword evidence="8 9" id="KW-0807">Transducer</keyword>
<comment type="similarity">
    <text evidence="2 9">Belongs to the G-protein coupled receptor 1 family.</text>
</comment>
<keyword evidence="13" id="KW-1185">Reference proteome</keyword>
<feature type="transmembrane region" description="Helical" evidence="10">
    <location>
        <begin position="31"/>
        <end position="56"/>
    </location>
</feature>
<dbReference type="GO" id="GO:0005886">
    <property type="term" value="C:plasma membrane"/>
    <property type="evidence" value="ECO:0007669"/>
    <property type="project" value="TreeGrafter"/>
</dbReference>
<evidence type="ECO:0000256" key="4">
    <source>
        <dbReference type="ARBA" id="ARBA00022989"/>
    </source>
</evidence>
<dbReference type="InterPro" id="IPR017452">
    <property type="entry name" value="GPCR_Rhodpsn_7TM"/>
</dbReference>
<dbReference type="InterPro" id="IPR000276">
    <property type="entry name" value="GPCR_Rhodpsn"/>
</dbReference>
<evidence type="ECO:0000256" key="10">
    <source>
        <dbReference type="SAM" id="Phobius"/>
    </source>
</evidence>
<dbReference type="PRINTS" id="PR00237">
    <property type="entry name" value="GPCRRHODOPSN"/>
</dbReference>
<name>A0A1J1J798_9DIPT</name>
<evidence type="ECO:0000256" key="2">
    <source>
        <dbReference type="ARBA" id="ARBA00010663"/>
    </source>
</evidence>
<keyword evidence="7 9" id="KW-0675">Receptor</keyword>
<evidence type="ECO:0000256" key="9">
    <source>
        <dbReference type="RuleBase" id="RU000688"/>
    </source>
</evidence>
<evidence type="ECO:0000256" key="5">
    <source>
        <dbReference type="ARBA" id="ARBA00023040"/>
    </source>
</evidence>
<reference evidence="12 13" key="1">
    <citation type="submission" date="2015-04" db="EMBL/GenBank/DDBJ databases">
        <authorList>
            <person name="Syromyatnikov M.Y."/>
            <person name="Popov V.N."/>
        </authorList>
    </citation>
    <scope>NUCLEOTIDE SEQUENCE [LARGE SCALE GENOMIC DNA]</scope>
</reference>
<feature type="transmembrane region" description="Helical" evidence="10">
    <location>
        <begin position="68"/>
        <end position="93"/>
    </location>
</feature>
<sequence>MNAIMDTEIMDNVTNITDGDYLPYSARPETYFVPILFSIIFLSGIVGNWTICVIFIKHPSMRNVPNTYIFSLAFGDLLVILICVPLAGLPYVFEHWPWGDGNLGNVLCRGSEFAKDISIGVSIFTLVALASDRYTGIVNPLKKLQARSKMILVIIVVIWSLAVLFALPAVLVSKVINTNDIMYCSPFGNFGKTYSKYMTIIKATIYYFLPLTIIGILYTLMAKKLQNSAREVQSIAGAGYRLKNPQAQNRRHVARMVIVFILVFIICFLPHWIFQLWFWLSEDAESNYDLMWHYVRIIGFCLYFINSTLNPLALYFVSSLFRQHFHNYLCCQSNTVEHGVTFSRGQSTYKRSNGKTPTTYIESSNYSMG</sequence>
<dbReference type="Gene3D" id="1.20.1070.10">
    <property type="entry name" value="Rhodopsin 7-helix transmembrane proteins"/>
    <property type="match status" value="1"/>
</dbReference>
<evidence type="ECO:0000313" key="13">
    <source>
        <dbReference type="Proteomes" id="UP000183832"/>
    </source>
</evidence>
<keyword evidence="6 10" id="KW-0472">Membrane</keyword>
<dbReference type="PANTHER" id="PTHR45695:SF24">
    <property type="entry name" value="NEUROPEPTIDE CCHAMIDE-2 RECEPTOR"/>
    <property type="match status" value="1"/>
</dbReference>
<feature type="transmembrane region" description="Helical" evidence="10">
    <location>
        <begin position="151"/>
        <end position="177"/>
    </location>
</feature>
<dbReference type="GO" id="GO:0008188">
    <property type="term" value="F:neuropeptide receptor activity"/>
    <property type="evidence" value="ECO:0007669"/>
    <property type="project" value="TreeGrafter"/>
</dbReference>
<feature type="transmembrane region" description="Helical" evidence="10">
    <location>
        <begin position="253"/>
        <end position="274"/>
    </location>
</feature>
<dbReference type="STRING" id="568069.A0A1J1J798"/>
<evidence type="ECO:0000256" key="7">
    <source>
        <dbReference type="ARBA" id="ARBA00023170"/>
    </source>
</evidence>
<dbReference type="PROSITE" id="PS00237">
    <property type="entry name" value="G_PROTEIN_RECEP_F1_1"/>
    <property type="match status" value="1"/>
</dbReference>
<dbReference type="SUPFAM" id="SSF81321">
    <property type="entry name" value="Family A G protein-coupled receptor-like"/>
    <property type="match status" value="1"/>
</dbReference>
<feature type="transmembrane region" description="Helical" evidence="10">
    <location>
        <begin position="113"/>
        <end position="130"/>
    </location>
</feature>
<evidence type="ECO:0000313" key="12">
    <source>
        <dbReference type="EMBL" id="CRL08301.1"/>
    </source>
</evidence>
<evidence type="ECO:0000256" key="3">
    <source>
        <dbReference type="ARBA" id="ARBA00022692"/>
    </source>
</evidence>
<dbReference type="OrthoDB" id="10049706at2759"/>
<dbReference type="Pfam" id="PF00001">
    <property type="entry name" value="7tm_1"/>
    <property type="match status" value="1"/>
</dbReference>
<evidence type="ECO:0000259" key="11">
    <source>
        <dbReference type="PROSITE" id="PS50262"/>
    </source>
</evidence>
<organism evidence="12 13">
    <name type="scientific">Clunio marinus</name>
    <dbReference type="NCBI Taxonomy" id="568069"/>
    <lineage>
        <taxon>Eukaryota</taxon>
        <taxon>Metazoa</taxon>
        <taxon>Ecdysozoa</taxon>
        <taxon>Arthropoda</taxon>
        <taxon>Hexapoda</taxon>
        <taxon>Insecta</taxon>
        <taxon>Pterygota</taxon>
        <taxon>Neoptera</taxon>
        <taxon>Endopterygota</taxon>
        <taxon>Diptera</taxon>
        <taxon>Nematocera</taxon>
        <taxon>Chironomoidea</taxon>
        <taxon>Chironomidae</taxon>
        <taxon>Clunio</taxon>
    </lineage>
</organism>
<comment type="subcellular location">
    <subcellularLocation>
        <location evidence="1">Membrane</location>
        <topology evidence="1">Multi-pass membrane protein</topology>
    </subcellularLocation>
</comment>
<feature type="domain" description="G-protein coupled receptors family 1 profile" evidence="11">
    <location>
        <begin position="47"/>
        <end position="314"/>
    </location>
</feature>
<evidence type="ECO:0000256" key="1">
    <source>
        <dbReference type="ARBA" id="ARBA00004141"/>
    </source>
</evidence>
<keyword evidence="3 9" id="KW-0812">Transmembrane</keyword>
<proteinExistence type="inferred from homology"/>
<feature type="transmembrane region" description="Helical" evidence="10">
    <location>
        <begin position="294"/>
        <end position="317"/>
    </location>
</feature>
<dbReference type="Proteomes" id="UP000183832">
    <property type="component" value="Unassembled WGS sequence"/>
</dbReference>
<evidence type="ECO:0000256" key="6">
    <source>
        <dbReference type="ARBA" id="ARBA00023136"/>
    </source>
</evidence>
<keyword evidence="4 10" id="KW-1133">Transmembrane helix</keyword>
<gene>
    <name evidence="12" type="ORF">CLUMA_CG021248</name>
</gene>
<keyword evidence="5 9" id="KW-0297">G-protein coupled receptor</keyword>
<feature type="transmembrane region" description="Helical" evidence="10">
    <location>
        <begin position="197"/>
        <end position="220"/>
    </location>
</feature>
<dbReference type="PANTHER" id="PTHR45695">
    <property type="entry name" value="LEUCOKININ RECEPTOR-RELATED"/>
    <property type="match status" value="1"/>
</dbReference>
<evidence type="ECO:0000256" key="8">
    <source>
        <dbReference type="ARBA" id="ARBA00023224"/>
    </source>
</evidence>